<evidence type="ECO:0000313" key="11">
    <source>
        <dbReference type="EMBL" id="UXE63440.1"/>
    </source>
</evidence>
<evidence type="ECO:0000256" key="3">
    <source>
        <dbReference type="ARBA" id="ARBA00005539"/>
    </source>
</evidence>
<evidence type="ECO:0000256" key="8">
    <source>
        <dbReference type="HAMAP-Rule" id="MF_00125"/>
    </source>
</evidence>
<feature type="binding site" evidence="9">
    <location>
        <position position="107"/>
    </location>
    <ligand>
        <name>L-histidine</name>
        <dbReference type="ChEBI" id="CHEBI:57595"/>
    </ligand>
</feature>
<keyword evidence="8" id="KW-0028">Amino-acid biosynthesis</keyword>
<dbReference type="InterPro" id="IPR004517">
    <property type="entry name" value="HisZ"/>
</dbReference>
<dbReference type="GO" id="GO:0000105">
    <property type="term" value="P:L-histidine biosynthetic process"/>
    <property type="evidence" value="ECO:0007669"/>
    <property type="project" value="UniProtKB-UniRule"/>
</dbReference>
<comment type="pathway">
    <text evidence="2 8">Amino-acid biosynthesis; L-histidine biosynthesis; L-histidine from 5-phospho-alpha-D-ribose 1-diphosphate: step 1/9.</text>
</comment>
<dbReference type="EMBL" id="CP073041">
    <property type="protein sequence ID" value="UXE63440.1"/>
    <property type="molecule type" value="Genomic_DNA"/>
</dbReference>
<keyword evidence="11" id="KW-0328">Glycosyltransferase</keyword>
<dbReference type="CDD" id="cd00773">
    <property type="entry name" value="HisRS-like_core"/>
    <property type="match status" value="1"/>
</dbReference>
<dbReference type="InterPro" id="IPR004516">
    <property type="entry name" value="HisRS/HisZ"/>
</dbReference>
<organism evidence="11">
    <name type="scientific">Woronichinia naegeliana WA131</name>
    <dbReference type="NCBI Taxonomy" id="2824559"/>
    <lineage>
        <taxon>Bacteria</taxon>
        <taxon>Bacillati</taxon>
        <taxon>Cyanobacteriota</taxon>
        <taxon>Cyanophyceae</taxon>
        <taxon>Synechococcales</taxon>
        <taxon>Coelosphaeriaceae</taxon>
        <taxon>Woronichinia</taxon>
    </lineage>
</organism>
<dbReference type="HAMAP" id="MF_00125">
    <property type="entry name" value="HisZ"/>
    <property type="match status" value="1"/>
</dbReference>
<dbReference type="InterPro" id="IPR045864">
    <property type="entry name" value="aa-tRNA-synth_II/BPL/LPL"/>
</dbReference>
<dbReference type="NCBIfam" id="TIGR00443">
    <property type="entry name" value="hisZ_biosyn_reg"/>
    <property type="match status" value="1"/>
</dbReference>
<keyword evidence="8" id="KW-0368">Histidine biosynthesis</keyword>
<dbReference type="Pfam" id="PF13393">
    <property type="entry name" value="tRNA-synt_His"/>
    <property type="match status" value="1"/>
</dbReference>
<name>A0A977L2W9_9CYAN</name>
<proteinExistence type="inferred from homology"/>
<comment type="subunit">
    <text evidence="4 8">Heteromultimer composed of HisG and HisZ subunits.</text>
</comment>
<feature type="binding site" evidence="9">
    <location>
        <begin position="77"/>
        <end position="79"/>
    </location>
    <ligand>
        <name>L-histidine</name>
        <dbReference type="ChEBI" id="CHEBI:57595"/>
    </ligand>
</feature>
<accession>A0A977L2W9</accession>
<keyword evidence="6 8" id="KW-0963">Cytoplasm</keyword>
<comment type="subcellular location">
    <subcellularLocation>
        <location evidence="1 8">Cytoplasm</location>
    </subcellularLocation>
</comment>
<dbReference type="AlphaFoldDB" id="A0A977L2W9"/>
<comment type="function">
    <text evidence="7 8">Required for the first step of histidine biosynthesis. May allow the feedback regulation of ATP phosphoribosyltransferase activity by histidine.</text>
</comment>
<comment type="miscellaneous">
    <text evidence="8">This function is generally fulfilled by the C-terminal part of HisG, which is missing in some bacteria such as this one.</text>
</comment>
<evidence type="ECO:0000256" key="9">
    <source>
        <dbReference type="PIRSR" id="PIRSR001549-1"/>
    </source>
</evidence>
<evidence type="ECO:0000256" key="5">
    <source>
        <dbReference type="ARBA" id="ARBA00020397"/>
    </source>
</evidence>
<evidence type="ECO:0000259" key="10">
    <source>
        <dbReference type="Pfam" id="PF13393"/>
    </source>
</evidence>
<dbReference type="GO" id="GO:0016757">
    <property type="term" value="F:glycosyltransferase activity"/>
    <property type="evidence" value="ECO:0007669"/>
    <property type="project" value="UniProtKB-KW"/>
</dbReference>
<dbReference type="PANTHER" id="PTHR43707:SF1">
    <property type="entry name" value="HISTIDINE--TRNA LIGASE, MITOCHONDRIAL-RELATED"/>
    <property type="match status" value="1"/>
</dbReference>
<comment type="similarity">
    <text evidence="3 8">Belongs to the class-II aminoacyl-tRNA synthetase family. HisZ subfamily.</text>
</comment>
<keyword evidence="11" id="KW-0808">Transferase</keyword>
<feature type="binding site" evidence="9">
    <location>
        <position position="122"/>
    </location>
    <ligand>
        <name>L-histidine</name>
        <dbReference type="ChEBI" id="CHEBI:57595"/>
    </ligand>
</feature>
<dbReference type="GO" id="GO:0005737">
    <property type="term" value="C:cytoplasm"/>
    <property type="evidence" value="ECO:0007669"/>
    <property type="project" value="UniProtKB-SubCell"/>
</dbReference>
<dbReference type="GO" id="GO:0006427">
    <property type="term" value="P:histidyl-tRNA aminoacylation"/>
    <property type="evidence" value="ECO:0007669"/>
    <property type="project" value="TreeGrafter"/>
</dbReference>
<dbReference type="GO" id="GO:0004821">
    <property type="term" value="F:histidine-tRNA ligase activity"/>
    <property type="evidence" value="ECO:0007669"/>
    <property type="project" value="TreeGrafter"/>
</dbReference>
<sequence>MIHQPPAGARDLLPVEVAQKAWINDRLQKVFQGWGYQRIVTSTLEWLDTLVAGGAIEPTTVIQLRDSAEGALGLRPELTASIARAAMTRMSDSGYPQRLCYRANVFRNPPTGYHGKQLEFYQAGVELLFVGGVLADAEILLLMAESLKALGIEQWQVILGEAGLTRSLLARFPEALRKSVRECITDLDYVKLQGLDYPSVALRDWALQLFDLRGEAADILPKVAQLDLDGDSRDRVNNLKSLVELVQNTQDCPLALILDLSWLQPFDYYTGIVFQVVNTAADQWRVLGQGGRYDQLLGLYHPQKQSLPGIGFSLNIEDLHASLLSSDHLPKTTPAIDWLVIPQTPDVEIAAFRYAQSLRSNDDSLRVELDLGQRTETEIKDYALDCQIQQLAWVSPEGQIRTEVLSKSSY</sequence>
<evidence type="ECO:0000256" key="6">
    <source>
        <dbReference type="ARBA" id="ARBA00022490"/>
    </source>
</evidence>
<dbReference type="PANTHER" id="PTHR43707">
    <property type="entry name" value="HISTIDYL-TRNA SYNTHETASE"/>
    <property type="match status" value="1"/>
</dbReference>
<evidence type="ECO:0000256" key="4">
    <source>
        <dbReference type="ARBA" id="ARBA00011496"/>
    </source>
</evidence>
<feature type="domain" description="Class II Histidinyl-tRNA synthetase (HisRS)-like catalytic core" evidence="10">
    <location>
        <begin position="8"/>
        <end position="319"/>
    </location>
</feature>
<dbReference type="KEGG" id="wna:KA717_12915"/>
<dbReference type="Gene3D" id="3.30.930.10">
    <property type="entry name" value="Bira Bifunctional Protein, Domain 2"/>
    <property type="match status" value="1"/>
</dbReference>
<gene>
    <name evidence="8" type="primary">hisZ</name>
    <name evidence="11" type="ORF">KA717_12915</name>
</gene>
<dbReference type="SUPFAM" id="SSF55681">
    <property type="entry name" value="Class II aaRS and biotin synthetases"/>
    <property type="match status" value="1"/>
</dbReference>
<dbReference type="PIRSF" id="PIRSF001549">
    <property type="entry name" value="His-tRNA_synth"/>
    <property type="match status" value="1"/>
</dbReference>
<evidence type="ECO:0000256" key="2">
    <source>
        <dbReference type="ARBA" id="ARBA00004667"/>
    </source>
</evidence>
<evidence type="ECO:0000256" key="1">
    <source>
        <dbReference type="ARBA" id="ARBA00004496"/>
    </source>
</evidence>
<evidence type="ECO:0000256" key="7">
    <source>
        <dbReference type="ARBA" id="ARBA00025246"/>
    </source>
</evidence>
<feature type="binding site" evidence="9">
    <location>
        <position position="126"/>
    </location>
    <ligand>
        <name>L-histidine</name>
        <dbReference type="ChEBI" id="CHEBI:57595"/>
    </ligand>
</feature>
<dbReference type="NCBIfam" id="NF008940">
    <property type="entry name" value="PRK12292.2-3"/>
    <property type="match status" value="1"/>
</dbReference>
<protein>
    <recommendedName>
        <fullName evidence="5 8">ATP phosphoribosyltransferase regulatory subunit</fullName>
    </recommendedName>
</protein>
<dbReference type="InterPro" id="IPR041715">
    <property type="entry name" value="HisRS-like_core"/>
</dbReference>
<dbReference type="Proteomes" id="UP001065613">
    <property type="component" value="Chromosome"/>
</dbReference>
<feature type="binding site" evidence="9">
    <location>
        <begin position="268"/>
        <end position="269"/>
    </location>
    <ligand>
        <name>L-histidine</name>
        <dbReference type="ChEBI" id="CHEBI:57595"/>
    </ligand>
</feature>
<reference evidence="11" key="1">
    <citation type="submission" date="2021-04" db="EMBL/GenBank/DDBJ databases">
        <title>Genome sequence of Woronichinia naegeliana from Washington state freshwater lake bloom.</title>
        <authorList>
            <person name="Dreher T.W."/>
        </authorList>
    </citation>
    <scope>NUCLEOTIDE SEQUENCE</scope>
    <source>
        <strain evidence="11">WA131</strain>
    </source>
</reference>